<name>A0ABQ1YXU3_9BACL</name>
<accession>A0ABQ1YXU3</accession>
<comment type="caution">
    <text evidence="1">The sequence shown here is derived from an EMBL/GenBank/DDBJ whole genome shotgun (WGS) entry which is preliminary data.</text>
</comment>
<keyword evidence="2" id="KW-1185">Reference proteome</keyword>
<organism evidence="1 2">
    <name type="scientific">Paenibacillus segetis</name>
    <dbReference type="NCBI Taxonomy" id="1325360"/>
    <lineage>
        <taxon>Bacteria</taxon>
        <taxon>Bacillati</taxon>
        <taxon>Bacillota</taxon>
        <taxon>Bacilli</taxon>
        <taxon>Bacillales</taxon>
        <taxon>Paenibacillaceae</taxon>
        <taxon>Paenibacillus</taxon>
    </lineage>
</organism>
<gene>
    <name evidence="1" type="ORF">GCM10008013_50090</name>
</gene>
<proteinExistence type="predicted"/>
<sequence>MEAKILVGVKHGRDYSEILSDMTEAVSRIGDSYIFFEMDSSDWEGLPEEERHEVHEALAEDLFYALGTQSVIEVGCAVVIHDLENHVINFLIGEEELTSVKLV</sequence>
<reference evidence="2" key="1">
    <citation type="journal article" date="2019" name="Int. J. Syst. Evol. Microbiol.">
        <title>The Global Catalogue of Microorganisms (GCM) 10K type strain sequencing project: providing services to taxonomists for standard genome sequencing and annotation.</title>
        <authorList>
            <consortium name="The Broad Institute Genomics Platform"/>
            <consortium name="The Broad Institute Genome Sequencing Center for Infectious Disease"/>
            <person name="Wu L."/>
            <person name="Ma J."/>
        </authorList>
    </citation>
    <scope>NUCLEOTIDE SEQUENCE [LARGE SCALE GENOMIC DNA]</scope>
    <source>
        <strain evidence="2">CGMCC 1.12769</strain>
    </source>
</reference>
<dbReference type="Proteomes" id="UP000659344">
    <property type="component" value="Unassembled WGS sequence"/>
</dbReference>
<evidence type="ECO:0000313" key="2">
    <source>
        <dbReference type="Proteomes" id="UP000659344"/>
    </source>
</evidence>
<protein>
    <submittedName>
        <fullName evidence="1">Uncharacterized protein</fullName>
    </submittedName>
</protein>
<dbReference type="EMBL" id="BMFT01000009">
    <property type="protein sequence ID" value="GGH40583.1"/>
    <property type="molecule type" value="Genomic_DNA"/>
</dbReference>
<evidence type="ECO:0000313" key="1">
    <source>
        <dbReference type="EMBL" id="GGH40583.1"/>
    </source>
</evidence>